<evidence type="ECO:0000256" key="3">
    <source>
        <dbReference type="ARBA" id="ARBA00012438"/>
    </source>
</evidence>
<accession>A0A1M6V1G2</accession>
<dbReference type="SMART" id="SM00304">
    <property type="entry name" value="HAMP"/>
    <property type="match status" value="1"/>
</dbReference>
<evidence type="ECO:0000256" key="9">
    <source>
        <dbReference type="ARBA" id="ARBA00023012"/>
    </source>
</evidence>
<dbReference type="Gene3D" id="1.10.287.130">
    <property type="match status" value="1"/>
</dbReference>
<gene>
    <name evidence="14" type="ORF">SAMN02745163_04399</name>
</gene>
<dbReference type="InterPro" id="IPR003660">
    <property type="entry name" value="HAMP_dom"/>
</dbReference>
<dbReference type="PANTHER" id="PTHR45528:SF10">
    <property type="entry name" value="METHYL-ACCEPTING CHEMOTAXIS PROTEIN"/>
    <property type="match status" value="1"/>
</dbReference>
<protein>
    <recommendedName>
        <fullName evidence="3">histidine kinase</fullName>
        <ecNumber evidence="3">2.7.13.3</ecNumber>
    </recommendedName>
</protein>
<feature type="domain" description="Histidine kinase" evidence="12">
    <location>
        <begin position="265"/>
        <end position="461"/>
    </location>
</feature>
<dbReference type="FunFam" id="1.10.287.130:FF:000001">
    <property type="entry name" value="Two-component sensor histidine kinase"/>
    <property type="match status" value="1"/>
</dbReference>
<dbReference type="Pfam" id="PF00672">
    <property type="entry name" value="HAMP"/>
    <property type="match status" value="1"/>
</dbReference>
<proteinExistence type="predicted"/>
<dbReference type="InterPro" id="IPR003594">
    <property type="entry name" value="HATPase_dom"/>
</dbReference>
<dbReference type="AlphaFoldDB" id="A0A1M6V1G2"/>
<dbReference type="Gene3D" id="3.30.565.10">
    <property type="entry name" value="Histidine kinase-like ATPase, C-terminal domain"/>
    <property type="match status" value="1"/>
</dbReference>
<dbReference type="PROSITE" id="PS50885">
    <property type="entry name" value="HAMP"/>
    <property type="match status" value="1"/>
</dbReference>
<dbReference type="InterPro" id="IPR003661">
    <property type="entry name" value="HisK_dim/P_dom"/>
</dbReference>
<dbReference type="RefSeq" id="WP_072993539.1">
    <property type="nucleotide sequence ID" value="NZ_FQZB01000026.1"/>
</dbReference>
<evidence type="ECO:0000256" key="8">
    <source>
        <dbReference type="ARBA" id="ARBA00022989"/>
    </source>
</evidence>
<dbReference type="InterPro" id="IPR036097">
    <property type="entry name" value="HisK_dim/P_sf"/>
</dbReference>
<dbReference type="PANTHER" id="PTHR45528">
    <property type="entry name" value="SENSOR HISTIDINE KINASE CPXA"/>
    <property type="match status" value="1"/>
</dbReference>
<evidence type="ECO:0000256" key="2">
    <source>
        <dbReference type="ARBA" id="ARBA00004141"/>
    </source>
</evidence>
<dbReference type="Gene3D" id="6.10.340.10">
    <property type="match status" value="1"/>
</dbReference>
<reference evidence="14 15" key="1">
    <citation type="submission" date="2016-11" db="EMBL/GenBank/DDBJ databases">
        <authorList>
            <person name="Jaros S."/>
            <person name="Januszkiewicz K."/>
            <person name="Wedrychowicz H."/>
        </authorList>
    </citation>
    <scope>NUCLEOTIDE SEQUENCE [LARGE SCALE GENOMIC DNA]</scope>
    <source>
        <strain evidence="14 15">DSM 21758</strain>
    </source>
</reference>
<dbReference type="SUPFAM" id="SSF55874">
    <property type="entry name" value="ATPase domain of HSP90 chaperone/DNA topoisomerase II/histidine kinase"/>
    <property type="match status" value="1"/>
</dbReference>
<evidence type="ECO:0000256" key="5">
    <source>
        <dbReference type="ARBA" id="ARBA00022679"/>
    </source>
</evidence>
<dbReference type="SUPFAM" id="SSF158472">
    <property type="entry name" value="HAMP domain-like"/>
    <property type="match status" value="1"/>
</dbReference>
<keyword evidence="5" id="KW-0808">Transferase</keyword>
<dbReference type="Proteomes" id="UP000184310">
    <property type="component" value="Unassembled WGS sequence"/>
</dbReference>
<evidence type="ECO:0000313" key="14">
    <source>
        <dbReference type="EMBL" id="SHK75293.1"/>
    </source>
</evidence>
<dbReference type="Pfam" id="PF02518">
    <property type="entry name" value="HATPase_c"/>
    <property type="match status" value="1"/>
</dbReference>
<keyword evidence="6 11" id="KW-0812">Transmembrane</keyword>
<sequence>MKPIRSKIGVKMSLGLSIIFLLSGLTLNLLIRIVFYETLEKTISKTMEETMDNARYQLQQKFLLEGINIDSNLVESNSSSIVRVMKSLSATNVVLYDDYGKIIDSDRNQDERSLGDIDLNKASVNIKYDNDKILVKGTYPLYINNCYLTTIVFHKDFNDIYFLYNNLLIKITFIQILIFFLILISSYLYTTKIIKPIKMLRSIVDEVSNGNFEAKNNIKGNDEIADLANSFFSMKSDLRDQFYNLKNEQEKTKVLEKSRTEFFYNVTHELKTPLTAISGYSQILMDSKETKEEFKKRAAQRIFIESEKLHSLVVDIINISKGVTSLKKDLESFFIVDIVDEVLESLEITIKDKGIVINKDVLSEKILFQKQSLETLIKNIIGNAVKYSVEDEIINLSIRIIEQELKITCKNKTLKLKENRRDKILEPFVRGGNSEDNIGHGLGLYICNEIVKEFDGSLKIDFSQIDNSTEWFELNCNIKINFNNFVIID</sequence>
<dbReference type="Pfam" id="PF00512">
    <property type="entry name" value="HisKA"/>
    <property type="match status" value="1"/>
</dbReference>
<dbReference type="InterPro" id="IPR036890">
    <property type="entry name" value="HATPase_C_sf"/>
</dbReference>
<keyword evidence="10 11" id="KW-0472">Membrane</keyword>
<dbReference type="InterPro" id="IPR004358">
    <property type="entry name" value="Sig_transdc_His_kin-like_C"/>
</dbReference>
<dbReference type="SMART" id="SM00387">
    <property type="entry name" value="HATPase_c"/>
    <property type="match status" value="1"/>
</dbReference>
<evidence type="ECO:0000256" key="4">
    <source>
        <dbReference type="ARBA" id="ARBA00022553"/>
    </source>
</evidence>
<evidence type="ECO:0000256" key="1">
    <source>
        <dbReference type="ARBA" id="ARBA00000085"/>
    </source>
</evidence>
<keyword evidence="7" id="KW-0418">Kinase</keyword>
<evidence type="ECO:0000313" key="15">
    <source>
        <dbReference type="Proteomes" id="UP000184310"/>
    </source>
</evidence>
<keyword evidence="15" id="KW-1185">Reference proteome</keyword>
<name>A0A1M6V1G2_9CLOT</name>
<evidence type="ECO:0000256" key="11">
    <source>
        <dbReference type="SAM" id="Phobius"/>
    </source>
</evidence>
<dbReference type="EC" id="2.7.13.3" evidence="3"/>
<dbReference type="InterPro" id="IPR005467">
    <property type="entry name" value="His_kinase_dom"/>
</dbReference>
<keyword evidence="8 11" id="KW-1133">Transmembrane helix</keyword>
<evidence type="ECO:0000256" key="6">
    <source>
        <dbReference type="ARBA" id="ARBA00022692"/>
    </source>
</evidence>
<evidence type="ECO:0000259" key="12">
    <source>
        <dbReference type="PROSITE" id="PS50109"/>
    </source>
</evidence>
<dbReference type="PROSITE" id="PS50109">
    <property type="entry name" value="HIS_KIN"/>
    <property type="match status" value="1"/>
</dbReference>
<dbReference type="EMBL" id="FQZB01000026">
    <property type="protein sequence ID" value="SHK75293.1"/>
    <property type="molecule type" value="Genomic_DNA"/>
</dbReference>
<evidence type="ECO:0000256" key="7">
    <source>
        <dbReference type="ARBA" id="ARBA00022777"/>
    </source>
</evidence>
<organism evidence="14 15">
    <name type="scientific">Clostridium cavendishii DSM 21758</name>
    <dbReference type="NCBI Taxonomy" id="1121302"/>
    <lineage>
        <taxon>Bacteria</taxon>
        <taxon>Bacillati</taxon>
        <taxon>Bacillota</taxon>
        <taxon>Clostridia</taxon>
        <taxon>Eubacteriales</taxon>
        <taxon>Clostridiaceae</taxon>
        <taxon>Clostridium</taxon>
    </lineage>
</organism>
<evidence type="ECO:0000256" key="10">
    <source>
        <dbReference type="ARBA" id="ARBA00023136"/>
    </source>
</evidence>
<feature type="domain" description="HAMP" evidence="13">
    <location>
        <begin position="191"/>
        <end position="243"/>
    </location>
</feature>
<dbReference type="InterPro" id="IPR050398">
    <property type="entry name" value="HssS/ArlS-like"/>
</dbReference>
<dbReference type="GO" id="GO:0000155">
    <property type="term" value="F:phosphorelay sensor kinase activity"/>
    <property type="evidence" value="ECO:0007669"/>
    <property type="project" value="InterPro"/>
</dbReference>
<dbReference type="STRING" id="1121302.SAMN02745163_04399"/>
<dbReference type="CDD" id="cd06225">
    <property type="entry name" value="HAMP"/>
    <property type="match status" value="1"/>
</dbReference>
<dbReference type="PRINTS" id="PR00344">
    <property type="entry name" value="BCTRLSENSOR"/>
</dbReference>
<keyword evidence="9" id="KW-0902">Two-component regulatory system</keyword>
<evidence type="ECO:0000259" key="13">
    <source>
        <dbReference type="PROSITE" id="PS50885"/>
    </source>
</evidence>
<dbReference type="SUPFAM" id="SSF47384">
    <property type="entry name" value="Homodimeric domain of signal transducing histidine kinase"/>
    <property type="match status" value="1"/>
</dbReference>
<dbReference type="SMART" id="SM00388">
    <property type="entry name" value="HisKA"/>
    <property type="match status" value="1"/>
</dbReference>
<keyword evidence="4" id="KW-0597">Phosphoprotein</keyword>
<feature type="transmembrane region" description="Helical" evidence="11">
    <location>
        <begin position="12"/>
        <end position="35"/>
    </location>
</feature>
<dbReference type="CDD" id="cd00082">
    <property type="entry name" value="HisKA"/>
    <property type="match status" value="1"/>
</dbReference>
<comment type="subcellular location">
    <subcellularLocation>
        <location evidence="2">Membrane</location>
        <topology evidence="2">Multi-pass membrane protein</topology>
    </subcellularLocation>
</comment>
<dbReference type="OrthoDB" id="9786919at2"/>
<comment type="catalytic activity">
    <reaction evidence="1">
        <text>ATP + protein L-histidine = ADP + protein N-phospho-L-histidine.</text>
        <dbReference type="EC" id="2.7.13.3"/>
    </reaction>
</comment>
<dbReference type="GO" id="GO:0005886">
    <property type="term" value="C:plasma membrane"/>
    <property type="evidence" value="ECO:0007669"/>
    <property type="project" value="TreeGrafter"/>
</dbReference>
<feature type="transmembrane region" description="Helical" evidence="11">
    <location>
        <begin position="167"/>
        <end position="189"/>
    </location>
</feature>